<feature type="compositionally biased region" description="Polar residues" evidence="1">
    <location>
        <begin position="514"/>
        <end position="526"/>
    </location>
</feature>
<keyword evidence="3" id="KW-1185">Reference proteome</keyword>
<accession>A0AAD6XZH2</accession>
<sequence length="620" mass="67734">MTVAGSMVISESPALHATYAHITARPQAHYVLAQALLACYLTHPCAFRPSPCPRAHCDRQLHGPHQVSASTFATTSMLALRSQHAAATHNDSLLRHIRHACSTRTRPPVPTTQQLYTTCDTVHASSLHMADCRPPSTAQTAHATPSPTPTPMPTRRPQAIHVRLAASARDMTPAPLAVFTALRHAAPRCNDAYVHNACRLTTTAPTTQTHVDRLTTRARVPHEYGTTRACRCPHTDLRHRPLPPLHAVAAGASALAAPRRARLSLATCTQLVGRCTGRARLTASARVAHDFRLDFRLFSAKSASRVAKDPTPRYLSPTVRVAQDSLRARRVVRRRFPRVHLAARTRCPRSCVSCKKRLRRLPLAATRVSPRPLCTGCPRVAHGVPPAASAHAATPAACTRPPRLQRLLCIVRPLVYVVALVKRPRDASCETTWRHGSLPKDAVLDAGGVVEHILVPVGRLEKIAKRGVISFIHEAHEPATHQRIARCWFTHRHPTNGARAAPHHPSVVRADSKVPQSRGASVSGADTATHCPAHHGEAPQRRAVVNPGQRVFILPHFPFHSRIRLPTTHPSPQHKAFVATGVSVPNFLFWTFPSDTYLSLFLDDGYTWGYMTPGGGALTV</sequence>
<reference evidence="2" key="1">
    <citation type="submission" date="2023-03" db="EMBL/GenBank/DDBJ databases">
        <title>Massive genome expansion in bonnet fungi (Mycena s.s.) driven by repeated elements and novel gene families across ecological guilds.</title>
        <authorList>
            <consortium name="Lawrence Berkeley National Laboratory"/>
            <person name="Harder C.B."/>
            <person name="Miyauchi S."/>
            <person name="Viragh M."/>
            <person name="Kuo A."/>
            <person name="Thoen E."/>
            <person name="Andreopoulos B."/>
            <person name="Lu D."/>
            <person name="Skrede I."/>
            <person name="Drula E."/>
            <person name="Henrissat B."/>
            <person name="Morin E."/>
            <person name="Kohler A."/>
            <person name="Barry K."/>
            <person name="LaButti K."/>
            <person name="Morin E."/>
            <person name="Salamov A."/>
            <person name="Lipzen A."/>
            <person name="Mereny Z."/>
            <person name="Hegedus B."/>
            <person name="Baldrian P."/>
            <person name="Stursova M."/>
            <person name="Weitz H."/>
            <person name="Taylor A."/>
            <person name="Grigoriev I.V."/>
            <person name="Nagy L.G."/>
            <person name="Martin F."/>
            <person name="Kauserud H."/>
        </authorList>
    </citation>
    <scope>NUCLEOTIDE SEQUENCE</scope>
    <source>
        <strain evidence="2">9144</strain>
    </source>
</reference>
<feature type="region of interest" description="Disordered" evidence="1">
    <location>
        <begin position="498"/>
        <end position="540"/>
    </location>
</feature>
<feature type="compositionally biased region" description="Low complexity" evidence="1">
    <location>
        <begin position="134"/>
        <end position="145"/>
    </location>
</feature>
<organism evidence="2 3">
    <name type="scientific">Mycena pura</name>
    <dbReference type="NCBI Taxonomy" id="153505"/>
    <lineage>
        <taxon>Eukaryota</taxon>
        <taxon>Fungi</taxon>
        <taxon>Dikarya</taxon>
        <taxon>Basidiomycota</taxon>
        <taxon>Agaricomycotina</taxon>
        <taxon>Agaricomycetes</taxon>
        <taxon>Agaricomycetidae</taxon>
        <taxon>Agaricales</taxon>
        <taxon>Marasmiineae</taxon>
        <taxon>Mycenaceae</taxon>
        <taxon>Mycena</taxon>
    </lineage>
</organism>
<protein>
    <submittedName>
        <fullName evidence="2">Uncharacterized protein</fullName>
    </submittedName>
</protein>
<evidence type="ECO:0000256" key="1">
    <source>
        <dbReference type="SAM" id="MobiDB-lite"/>
    </source>
</evidence>
<gene>
    <name evidence="2" type="ORF">GGX14DRAFT_607556</name>
</gene>
<proteinExistence type="predicted"/>
<dbReference type="EMBL" id="JARJCW010000163">
    <property type="protein sequence ID" value="KAJ7189872.1"/>
    <property type="molecule type" value="Genomic_DNA"/>
</dbReference>
<evidence type="ECO:0000313" key="3">
    <source>
        <dbReference type="Proteomes" id="UP001219525"/>
    </source>
</evidence>
<comment type="caution">
    <text evidence="2">The sequence shown here is derived from an EMBL/GenBank/DDBJ whole genome shotgun (WGS) entry which is preliminary data.</text>
</comment>
<evidence type="ECO:0000313" key="2">
    <source>
        <dbReference type="EMBL" id="KAJ7189872.1"/>
    </source>
</evidence>
<feature type="region of interest" description="Disordered" evidence="1">
    <location>
        <begin position="130"/>
        <end position="155"/>
    </location>
</feature>
<dbReference type="Proteomes" id="UP001219525">
    <property type="component" value="Unassembled WGS sequence"/>
</dbReference>
<name>A0AAD6XZH2_9AGAR</name>
<dbReference type="AlphaFoldDB" id="A0AAD6XZH2"/>